<dbReference type="Gene3D" id="3.30.730.10">
    <property type="entry name" value="AP2/ERF domain"/>
    <property type="match status" value="1"/>
</dbReference>
<evidence type="ECO:0000256" key="6">
    <source>
        <dbReference type="SAM" id="MobiDB-lite"/>
    </source>
</evidence>
<keyword evidence="2" id="KW-0805">Transcription regulation</keyword>
<dbReference type="EMBL" id="CM029051">
    <property type="protein sequence ID" value="KAG2561342.1"/>
    <property type="molecule type" value="Genomic_DNA"/>
</dbReference>
<evidence type="ECO:0000256" key="7">
    <source>
        <dbReference type="SAM" id="Phobius"/>
    </source>
</evidence>
<comment type="subcellular location">
    <subcellularLocation>
        <location evidence="1">Nucleus</location>
    </subcellularLocation>
</comment>
<dbReference type="GO" id="GO:0003700">
    <property type="term" value="F:DNA-binding transcription factor activity"/>
    <property type="evidence" value="ECO:0007669"/>
    <property type="project" value="InterPro"/>
</dbReference>
<gene>
    <name evidence="9" type="ORF">PVAP13_8KG125000</name>
</gene>
<dbReference type="InterPro" id="IPR016177">
    <property type="entry name" value="DNA-bd_dom_sf"/>
</dbReference>
<keyword evidence="5" id="KW-0539">Nucleus</keyword>
<dbReference type="PANTHER" id="PTHR31190">
    <property type="entry name" value="DNA-BINDING DOMAIN"/>
    <property type="match status" value="1"/>
</dbReference>
<proteinExistence type="predicted"/>
<dbReference type="GO" id="GO:0005634">
    <property type="term" value="C:nucleus"/>
    <property type="evidence" value="ECO:0007669"/>
    <property type="project" value="UniProtKB-SubCell"/>
</dbReference>
<feature type="transmembrane region" description="Helical" evidence="7">
    <location>
        <begin position="20"/>
        <end position="41"/>
    </location>
</feature>
<dbReference type="SUPFAM" id="SSF54171">
    <property type="entry name" value="DNA-binding domain"/>
    <property type="match status" value="1"/>
</dbReference>
<feature type="region of interest" description="Disordered" evidence="6">
    <location>
        <begin position="116"/>
        <end position="143"/>
    </location>
</feature>
<evidence type="ECO:0000256" key="1">
    <source>
        <dbReference type="ARBA" id="ARBA00004123"/>
    </source>
</evidence>
<comment type="caution">
    <text evidence="9">The sequence shown here is derived from an EMBL/GenBank/DDBJ whole genome shotgun (WGS) entry which is preliminary data.</text>
</comment>
<evidence type="ECO:0000256" key="2">
    <source>
        <dbReference type="ARBA" id="ARBA00023015"/>
    </source>
</evidence>
<reference evidence="9" key="1">
    <citation type="submission" date="2020-05" db="EMBL/GenBank/DDBJ databases">
        <title>WGS assembly of Panicum virgatum.</title>
        <authorList>
            <person name="Lovell J.T."/>
            <person name="Jenkins J."/>
            <person name="Shu S."/>
            <person name="Juenger T.E."/>
            <person name="Schmutz J."/>
        </authorList>
    </citation>
    <scope>NUCLEOTIDE SEQUENCE</scope>
    <source>
        <strain evidence="9">AP13</strain>
    </source>
</reference>
<dbReference type="FunFam" id="3.30.730.10:FF:000001">
    <property type="entry name" value="Ethylene-responsive transcription factor 2"/>
    <property type="match status" value="1"/>
</dbReference>
<feature type="domain" description="AP2/ERF" evidence="8">
    <location>
        <begin position="138"/>
        <end position="196"/>
    </location>
</feature>
<dbReference type="InterPro" id="IPR036955">
    <property type="entry name" value="AP2/ERF_dom_sf"/>
</dbReference>
<keyword evidence="7" id="KW-1133">Transmembrane helix</keyword>
<protein>
    <recommendedName>
        <fullName evidence="8">AP2/ERF domain-containing protein</fullName>
    </recommendedName>
</protein>
<sequence length="228" mass="24340">MEPSCYNSSYSHCYYEDGDTIVSAARMIIMYTVVATTLYHLAPPNRVGPLLPLLSNLAPILLPLMATTRSSSSGVLEEQSSYQEDSMSMEHFSALMGAACISTCSSFSLEANAKLTRPPSTTVDEPGGDQHQQSPPPPLIGVRKPPWGKFAAEIRDSTRGGARVWLGTFGTPEDAALAYDQAAFAMRGPTAVLNFPLQRVRESLHALGLSASASDSPRACAQAAPPHP</sequence>
<evidence type="ECO:0000313" key="9">
    <source>
        <dbReference type="EMBL" id="KAG2561342.1"/>
    </source>
</evidence>
<evidence type="ECO:0000256" key="5">
    <source>
        <dbReference type="ARBA" id="ARBA00023242"/>
    </source>
</evidence>
<dbReference type="Pfam" id="PF00847">
    <property type="entry name" value="AP2"/>
    <property type="match status" value="1"/>
</dbReference>
<name>A0A8T0PM80_PANVG</name>
<keyword evidence="10" id="KW-1185">Reference proteome</keyword>
<evidence type="ECO:0000313" key="10">
    <source>
        <dbReference type="Proteomes" id="UP000823388"/>
    </source>
</evidence>
<organism evidence="9 10">
    <name type="scientific">Panicum virgatum</name>
    <name type="common">Blackwell switchgrass</name>
    <dbReference type="NCBI Taxonomy" id="38727"/>
    <lineage>
        <taxon>Eukaryota</taxon>
        <taxon>Viridiplantae</taxon>
        <taxon>Streptophyta</taxon>
        <taxon>Embryophyta</taxon>
        <taxon>Tracheophyta</taxon>
        <taxon>Spermatophyta</taxon>
        <taxon>Magnoliopsida</taxon>
        <taxon>Liliopsida</taxon>
        <taxon>Poales</taxon>
        <taxon>Poaceae</taxon>
        <taxon>PACMAD clade</taxon>
        <taxon>Panicoideae</taxon>
        <taxon>Panicodae</taxon>
        <taxon>Paniceae</taxon>
        <taxon>Panicinae</taxon>
        <taxon>Panicum</taxon>
        <taxon>Panicum sect. Hiantes</taxon>
    </lineage>
</organism>
<dbReference type="InterPro" id="IPR001471">
    <property type="entry name" value="AP2/ERF_dom"/>
</dbReference>
<dbReference type="PANTHER" id="PTHR31190:SF72">
    <property type="entry name" value="AP2 DOMAIN CONTAINING PROTEIN, EXPRESSED"/>
    <property type="match status" value="1"/>
</dbReference>
<keyword evidence="7" id="KW-0472">Membrane</keyword>
<dbReference type="GO" id="GO:0009873">
    <property type="term" value="P:ethylene-activated signaling pathway"/>
    <property type="evidence" value="ECO:0007669"/>
    <property type="project" value="InterPro"/>
</dbReference>
<dbReference type="CDD" id="cd00018">
    <property type="entry name" value="AP2"/>
    <property type="match status" value="1"/>
</dbReference>
<keyword evidence="3" id="KW-0238">DNA-binding</keyword>
<dbReference type="Proteomes" id="UP000823388">
    <property type="component" value="Chromosome 8K"/>
</dbReference>
<evidence type="ECO:0000256" key="4">
    <source>
        <dbReference type="ARBA" id="ARBA00023163"/>
    </source>
</evidence>
<keyword evidence="4" id="KW-0804">Transcription</keyword>
<evidence type="ECO:0000256" key="3">
    <source>
        <dbReference type="ARBA" id="ARBA00023125"/>
    </source>
</evidence>
<dbReference type="GO" id="GO:0003677">
    <property type="term" value="F:DNA binding"/>
    <property type="evidence" value="ECO:0007669"/>
    <property type="project" value="UniProtKB-KW"/>
</dbReference>
<dbReference type="AlphaFoldDB" id="A0A8T0PM80"/>
<dbReference type="PROSITE" id="PS51032">
    <property type="entry name" value="AP2_ERF"/>
    <property type="match status" value="1"/>
</dbReference>
<accession>A0A8T0PM80</accession>
<dbReference type="InterPro" id="IPR044808">
    <property type="entry name" value="ERF_plant"/>
</dbReference>
<keyword evidence="7" id="KW-0812">Transmembrane</keyword>
<dbReference type="SMART" id="SM00380">
    <property type="entry name" value="AP2"/>
    <property type="match status" value="1"/>
</dbReference>
<dbReference type="PRINTS" id="PR00367">
    <property type="entry name" value="ETHRSPELEMNT"/>
</dbReference>
<evidence type="ECO:0000259" key="8">
    <source>
        <dbReference type="PROSITE" id="PS51032"/>
    </source>
</evidence>